<reference evidence="1 2" key="1">
    <citation type="submission" date="2014-12" db="EMBL/GenBank/DDBJ databases">
        <title>Genome sequence of Flavobacterium anhuiense RCM74.</title>
        <authorList>
            <person name="Kim J.F."/>
            <person name="Song J.Y."/>
            <person name="Kwak M.-J."/>
            <person name="Lee S.-W."/>
        </authorList>
    </citation>
    <scope>NUCLEOTIDE SEQUENCE [LARGE SCALE GENOMIC DNA]</scope>
    <source>
        <strain evidence="1 2">RCM74</strain>
    </source>
</reference>
<dbReference type="EMBL" id="JUIV01000015">
    <property type="protein sequence ID" value="RYJ37527.1"/>
    <property type="molecule type" value="Genomic_DNA"/>
</dbReference>
<dbReference type="AlphaFoldDB" id="A0A444VV48"/>
<protein>
    <submittedName>
        <fullName evidence="1">Uncharacterized protein</fullName>
    </submittedName>
</protein>
<proteinExistence type="predicted"/>
<gene>
    <name evidence="1" type="ORF">NU08_3519</name>
</gene>
<organism evidence="1 2">
    <name type="scientific">Flavobacterium anhuiense</name>
    <dbReference type="NCBI Taxonomy" id="459526"/>
    <lineage>
        <taxon>Bacteria</taxon>
        <taxon>Pseudomonadati</taxon>
        <taxon>Bacteroidota</taxon>
        <taxon>Flavobacteriia</taxon>
        <taxon>Flavobacteriales</taxon>
        <taxon>Flavobacteriaceae</taxon>
        <taxon>Flavobacterium</taxon>
    </lineage>
</organism>
<evidence type="ECO:0000313" key="1">
    <source>
        <dbReference type="EMBL" id="RYJ37527.1"/>
    </source>
</evidence>
<evidence type="ECO:0000313" key="2">
    <source>
        <dbReference type="Proteomes" id="UP000290433"/>
    </source>
</evidence>
<dbReference type="RefSeq" id="WP_207214080.1">
    <property type="nucleotide sequence ID" value="NZ_JUIV01000015.1"/>
</dbReference>
<name>A0A444VV48_9FLAO</name>
<comment type="caution">
    <text evidence="1">The sequence shown here is derived from an EMBL/GenBank/DDBJ whole genome shotgun (WGS) entry which is preliminary data.</text>
</comment>
<sequence>MRIIFIIFLFLSSTVRCVSQDLQVYSPSKKEKLSTEAYEVFRTNKFLDFKDKDSLIEKIDGAIYKKTNLNTFFQHKKDWGKIQKEDTASYAKKGNAKYAYKDNSMIETYLEFGSYNVRKEIKTVYNPKSFILLYEKKYFVGENYNRTESIVNEYDNQNRVIKITKRTEYSKKENNEESITTIKYENETAAITNKNGTIICKLISNRNLSKSSAKKESLLALPFDYMKYMEECYLEENIECDIKYPRVEGNELKSISNLVYKKINKNIPNAIYRIDNGGLPFQTYILNIRDEKEDYFLDHLVINVKNQELISKQLIGIEADGEIQEDASYIAKSFVINKDLTISIFEIRFSKIYKKLNENYRITTDGKILSLRSKSIDKEEVHPNSKMNDWSGKYNFKRKNKDDLVTSFSIDIKSLENITIIYVGDSEKAEVYKNLKAEDVGEDKIKIVFNKKYDELGIIYIQKNDNQYIISGEPIANINPGNDEYVLKKMN</sequence>
<accession>A0A444VV48</accession>
<dbReference type="Proteomes" id="UP000290433">
    <property type="component" value="Unassembled WGS sequence"/>
</dbReference>